<dbReference type="InterPro" id="IPR014718">
    <property type="entry name" value="GH-type_carb-bd"/>
</dbReference>
<dbReference type="Proteomes" id="UP000318578">
    <property type="component" value="Unassembled WGS sequence"/>
</dbReference>
<dbReference type="GO" id="GO:0030246">
    <property type="term" value="F:carbohydrate binding"/>
    <property type="evidence" value="ECO:0007669"/>
    <property type="project" value="InterPro"/>
</dbReference>
<dbReference type="AlphaFoldDB" id="A0A558AN27"/>
<dbReference type="EMBL" id="VJZA01000002">
    <property type="protein sequence ID" value="TVT25667.1"/>
    <property type="molecule type" value="Genomic_DNA"/>
</dbReference>
<organism evidence="1 2">
    <name type="scientific">Amycolatopsis acidiphila</name>
    <dbReference type="NCBI Taxonomy" id="715473"/>
    <lineage>
        <taxon>Bacteria</taxon>
        <taxon>Bacillati</taxon>
        <taxon>Actinomycetota</taxon>
        <taxon>Actinomycetes</taxon>
        <taxon>Pseudonocardiales</taxon>
        <taxon>Pseudonocardiaceae</taxon>
        <taxon>Amycolatopsis</taxon>
    </lineage>
</organism>
<dbReference type="OrthoDB" id="9791280at2"/>
<name>A0A558AN27_9PSEU</name>
<gene>
    <name evidence="1" type="ORF">FNH06_02390</name>
</gene>
<evidence type="ECO:0000313" key="1">
    <source>
        <dbReference type="EMBL" id="TVT25667.1"/>
    </source>
</evidence>
<protein>
    <submittedName>
        <fullName evidence="1">DUF4432 family protein</fullName>
    </submittedName>
</protein>
<comment type="caution">
    <text evidence="1">The sequence shown here is derived from an EMBL/GenBank/DDBJ whole genome shotgun (WGS) entry which is preliminary data.</text>
</comment>
<proteinExistence type="predicted"/>
<dbReference type="InterPro" id="IPR027839">
    <property type="entry name" value="DUF4432"/>
</dbReference>
<accession>A0A558AN27</accession>
<dbReference type="Gene3D" id="2.70.98.10">
    <property type="match status" value="1"/>
</dbReference>
<sequence>MANPLNESWKDTAQVPRSWEARESLVANGSATGCRQLEVRVEDGVDLRILPDRGFDIGQAWWRGRPLGWVDASRERPPDPDLSGTEWIGSFSGGLLTTCGLRHIGQPRDGHGLHGKFSHQRARMSGAASRVVEGETVVTASAVVEEPGGFDALFTVEREITTRTGVGQVEISDFVTNQGASPELLKLLYHLNLPHPKVGDALNLDGRPLDADVLRLALDTVELPASEESRLEIVTAERSLSISWRRFSRLYLWAAPAAVGPVLAVELATASLVPSGESGLVLEPGEKTEFGLSVCVRESQQPRGHSNG</sequence>
<keyword evidence="2" id="KW-1185">Reference proteome</keyword>
<reference evidence="1 2" key="1">
    <citation type="submission" date="2019-07" db="EMBL/GenBank/DDBJ databases">
        <title>New species of Amycolatopsis and Streptomyces.</title>
        <authorList>
            <person name="Duangmal K."/>
            <person name="Teo W.F.A."/>
            <person name="Lipun K."/>
        </authorList>
    </citation>
    <scope>NUCLEOTIDE SEQUENCE [LARGE SCALE GENOMIC DNA]</scope>
    <source>
        <strain evidence="1 2">JCM 30562</strain>
    </source>
</reference>
<dbReference type="Pfam" id="PF14486">
    <property type="entry name" value="DUF4432"/>
    <property type="match status" value="1"/>
</dbReference>
<evidence type="ECO:0000313" key="2">
    <source>
        <dbReference type="Proteomes" id="UP000318578"/>
    </source>
</evidence>